<keyword evidence="2" id="KW-0808">Transferase</keyword>
<dbReference type="InterPro" id="IPR041698">
    <property type="entry name" value="Methyltransf_25"/>
</dbReference>
<reference evidence="4" key="1">
    <citation type="submission" date="2020-04" db="EMBL/GenBank/DDBJ databases">
        <authorList>
            <person name="Alioto T."/>
            <person name="Alioto T."/>
            <person name="Gomez Garrido J."/>
        </authorList>
    </citation>
    <scope>NUCLEOTIDE SEQUENCE</scope>
    <source>
        <strain evidence="4">A484AB</strain>
    </source>
</reference>
<dbReference type="Pfam" id="PF13649">
    <property type="entry name" value="Methyltransf_25"/>
    <property type="match status" value="1"/>
</dbReference>
<evidence type="ECO:0000313" key="5">
    <source>
        <dbReference type="Proteomes" id="UP001152795"/>
    </source>
</evidence>
<dbReference type="Proteomes" id="UP001152795">
    <property type="component" value="Unassembled WGS sequence"/>
</dbReference>
<evidence type="ECO:0000259" key="3">
    <source>
        <dbReference type="Pfam" id="PF13649"/>
    </source>
</evidence>
<evidence type="ECO:0000313" key="4">
    <source>
        <dbReference type="EMBL" id="CAB3998003.1"/>
    </source>
</evidence>
<organism evidence="4 5">
    <name type="scientific">Paramuricea clavata</name>
    <name type="common">Red gorgonian</name>
    <name type="synonym">Violescent sea-whip</name>
    <dbReference type="NCBI Taxonomy" id="317549"/>
    <lineage>
        <taxon>Eukaryota</taxon>
        <taxon>Metazoa</taxon>
        <taxon>Cnidaria</taxon>
        <taxon>Anthozoa</taxon>
        <taxon>Octocorallia</taxon>
        <taxon>Malacalcyonacea</taxon>
        <taxon>Plexauridae</taxon>
        <taxon>Paramuricea</taxon>
    </lineage>
</organism>
<accession>A0A6S7H0G1</accession>
<keyword evidence="5" id="KW-1185">Reference proteome</keyword>
<proteinExistence type="predicted"/>
<dbReference type="OrthoDB" id="5985723at2759"/>
<dbReference type="EMBL" id="CACRXK020003245">
    <property type="protein sequence ID" value="CAB3998003.1"/>
    <property type="molecule type" value="Genomic_DNA"/>
</dbReference>
<dbReference type="PANTHER" id="PTHR43861:SF1">
    <property type="entry name" value="TRANS-ACONITATE 2-METHYLTRANSFERASE"/>
    <property type="match status" value="1"/>
</dbReference>
<dbReference type="Gene3D" id="3.40.50.150">
    <property type="entry name" value="Vaccinia Virus protein VP39"/>
    <property type="match status" value="1"/>
</dbReference>
<dbReference type="PANTHER" id="PTHR43861">
    <property type="entry name" value="TRANS-ACONITATE 2-METHYLTRANSFERASE-RELATED"/>
    <property type="match status" value="1"/>
</dbReference>
<dbReference type="InterPro" id="IPR029063">
    <property type="entry name" value="SAM-dependent_MTases_sf"/>
</dbReference>
<dbReference type="AlphaFoldDB" id="A0A6S7H0G1"/>
<protein>
    <recommendedName>
        <fullName evidence="3">Methyltransferase domain-containing protein</fullName>
    </recommendedName>
</protein>
<dbReference type="SUPFAM" id="SSF53335">
    <property type="entry name" value="S-adenosyl-L-methionine-dependent methyltransferases"/>
    <property type="match status" value="1"/>
</dbReference>
<dbReference type="CDD" id="cd02440">
    <property type="entry name" value="AdoMet_MTases"/>
    <property type="match status" value="1"/>
</dbReference>
<name>A0A6S7H0G1_PARCT</name>
<comment type="caution">
    <text evidence="4">The sequence shown here is derived from an EMBL/GenBank/DDBJ whole genome shotgun (WGS) entry which is preliminary data.</text>
</comment>
<evidence type="ECO:0000256" key="1">
    <source>
        <dbReference type="ARBA" id="ARBA00022603"/>
    </source>
</evidence>
<feature type="domain" description="Methyltransferase" evidence="3">
    <location>
        <begin position="40"/>
        <end position="139"/>
    </location>
</feature>
<sequence length="260" mass="29602">MSAVRGSKHNAVLYSQINDFQQHFGKKLAFTAEIKHGDKVLDMGCGTGEVTAFLAELVGRQTQVVGVDPDIERIKVAVQKQSGIYENITFVHGDSSSTFPHFNEQYYDVHFSNFVLQWLNAQEKEKFIETASKTLKPGGKIAILSYEEDPVIIREAGKIVLEDIDNAKEKVQPYLVKKSVIEILLKRARFAVLHSEYFHNPYTFATAEDFLAFVYGSDYFDDTKISQRRKNDWVKTFVDKDGTVTLLYPTLYQIIGKKLD</sequence>
<gene>
    <name evidence="4" type="ORF">PACLA_8A038181</name>
</gene>
<keyword evidence="1" id="KW-0489">Methyltransferase</keyword>
<evidence type="ECO:0000256" key="2">
    <source>
        <dbReference type="ARBA" id="ARBA00022679"/>
    </source>
</evidence>